<organism evidence="2 3">
    <name type="scientific">Candidatus Rothia avicola</name>
    <dbReference type="NCBI Taxonomy" id="2840478"/>
    <lineage>
        <taxon>Bacteria</taxon>
        <taxon>Bacillati</taxon>
        <taxon>Actinomycetota</taxon>
        <taxon>Actinomycetes</taxon>
        <taxon>Micrococcales</taxon>
        <taxon>Micrococcaceae</taxon>
        <taxon>Rothia</taxon>
    </lineage>
</organism>
<feature type="compositionally biased region" description="Low complexity" evidence="1">
    <location>
        <begin position="261"/>
        <end position="286"/>
    </location>
</feature>
<feature type="compositionally biased region" description="Low complexity" evidence="1">
    <location>
        <begin position="206"/>
        <end position="215"/>
    </location>
</feature>
<dbReference type="Proteomes" id="UP000824134">
    <property type="component" value="Unassembled WGS sequence"/>
</dbReference>
<proteinExistence type="predicted"/>
<feature type="compositionally biased region" description="Low complexity" evidence="1">
    <location>
        <begin position="10"/>
        <end position="27"/>
    </location>
</feature>
<feature type="region of interest" description="Disordered" evidence="1">
    <location>
        <begin position="305"/>
        <end position="340"/>
    </location>
</feature>
<accession>A0A9D1ZSI6</accession>
<gene>
    <name evidence="2" type="ORF">H9821_08245</name>
</gene>
<dbReference type="AlphaFoldDB" id="A0A9D1ZSI6"/>
<protein>
    <submittedName>
        <fullName evidence="2">Uncharacterized protein</fullName>
    </submittedName>
</protein>
<reference evidence="2" key="1">
    <citation type="journal article" date="2021" name="PeerJ">
        <title>Extensive microbial diversity within the chicken gut microbiome revealed by metagenomics and culture.</title>
        <authorList>
            <person name="Gilroy R."/>
            <person name="Ravi A."/>
            <person name="Getino M."/>
            <person name="Pursley I."/>
            <person name="Horton D.L."/>
            <person name="Alikhan N.F."/>
            <person name="Baker D."/>
            <person name="Gharbi K."/>
            <person name="Hall N."/>
            <person name="Watson M."/>
            <person name="Adriaenssens E.M."/>
            <person name="Foster-Nyarko E."/>
            <person name="Jarju S."/>
            <person name="Secka A."/>
            <person name="Antonio M."/>
            <person name="Oren A."/>
            <person name="Chaudhuri R.R."/>
            <person name="La Ragione R."/>
            <person name="Hildebrand F."/>
            <person name="Pallen M.J."/>
        </authorList>
    </citation>
    <scope>NUCLEOTIDE SEQUENCE</scope>
    <source>
        <strain evidence="2">ChiHjej12B11-9195</strain>
    </source>
</reference>
<evidence type="ECO:0000313" key="3">
    <source>
        <dbReference type="Proteomes" id="UP000824134"/>
    </source>
</evidence>
<name>A0A9D1ZSI6_9MICC</name>
<dbReference type="EMBL" id="DXCN01000061">
    <property type="protein sequence ID" value="HIY95631.1"/>
    <property type="molecule type" value="Genomic_DNA"/>
</dbReference>
<reference evidence="2" key="2">
    <citation type="submission" date="2021-04" db="EMBL/GenBank/DDBJ databases">
        <authorList>
            <person name="Gilroy R."/>
        </authorList>
    </citation>
    <scope>NUCLEOTIDE SEQUENCE</scope>
    <source>
        <strain evidence="2">ChiHjej12B11-9195</strain>
    </source>
</reference>
<evidence type="ECO:0000256" key="1">
    <source>
        <dbReference type="SAM" id="MobiDB-lite"/>
    </source>
</evidence>
<feature type="compositionally biased region" description="Basic and acidic residues" evidence="1">
    <location>
        <begin position="228"/>
        <end position="254"/>
    </location>
</feature>
<sequence length="513" mass="54451">MGLFSRKKTQAPAPAQNTAQTAALDTAQTTAQRDVLAPGIDAEQAHTPTAAEAAPAPTGLGAGEGLKAVVKLMRATAEGQVTLNLTQNANDMKYTLYQRGQEVESGLVTPGSEWFQAVADLYVEEEKSERGAWNRALIVVNPAIGSDAAVQVSFMNTATSKTYNLNYALDMGAAQAQQAGEAGQIGGAEQTGEAQQGKDAAPAPVAAGQGETAAQAEDRMSRISARLAQEKAAQEKADQSEAEKVESPAEKALDIAEEAAVEPVQEEAPAAEEAAPVEDAAPAEEVAAADENDAHQLPTHLDDSEFEADDQPQTSAAPAQARSMPASAPTLDAPMTGTSVDIAPSYAEHSQPKPSATKKASGNLVLTEAEVVSRFAPAYEALFGAEGTARDVSTVLIRVRTLGSYYDALTHVRRNGFWEQVRTFDLIPEETLAILQLKADSYKEGHGSPLAINIRFTPGTPVEASFDYADEEAFVRYPEHLPAQQYVEELRMFPRTGENIPAHMSEALASWTF</sequence>
<feature type="region of interest" description="Disordered" evidence="1">
    <location>
        <begin position="182"/>
        <end position="288"/>
    </location>
</feature>
<evidence type="ECO:0000313" key="2">
    <source>
        <dbReference type="EMBL" id="HIY95631.1"/>
    </source>
</evidence>
<comment type="caution">
    <text evidence="2">The sequence shown here is derived from an EMBL/GenBank/DDBJ whole genome shotgun (WGS) entry which is preliminary data.</text>
</comment>
<feature type="region of interest" description="Disordered" evidence="1">
    <location>
        <begin position="1"/>
        <end position="27"/>
    </location>
</feature>
<feature type="compositionally biased region" description="Low complexity" evidence="1">
    <location>
        <begin position="182"/>
        <end position="197"/>
    </location>
</feature>